<dbReference type="EMBL" id="OKRB01000107">
    <property type="protein sequence ID" value="SPE25278.1"/>
    <property type="molecule type" value="Genomic_DNA"/>
</dbReference>
<reference evidence="3" key="1">
    <citation type="submission" date="2018-02" db="EMBL/GenBank/DDBJ databases">
        <authorList>
            <person name="Hausmann B."/>
        </authorList>
    </citation>
    <scope>NUCLEOTIDE SEQUENCE [LARGE SCALE GENOMIC DNA]</scope>
    <source>
        <strain evidence="3">Peat soil MAG SbA5</strain>
    </source>
</reference>
<dbReference type="Proteomes" id="UP000239735">
    <property type="component" value="Unassembled WGS sequence"/>
</dbReference>
<dbReference type="AlphaFoldDB" id="A0A2N9LPW2"/>
<protein>
    <submittedName>
        <fullName evidence="2">Uncharacterized protein</fullName>
    </submittedName>
</protein>
<evidence type="ECO:0000313" key="3">
    <source>
        <dbReference type="Proteomes" id="UP000239735"/>
    </source>
</evidence>
<evidence type="ECO:0000313" key="2">
    <source>
        <dbReference type="EMBL" id="SPE25278.1"/>
    </source>
</evidence>
<accession>A0A2N9LPW2</accession>
<organism evidence="2 3">
    <name type="scientific">Candidatus Sulfuritelmatomonas gaucii</name>
    <dbReference type="NCBI Taxonomy" id="2043161"/>
    <lineage>
        <taxon>Bacteria</taxon>
        <taxon>Pseudomonadati</taxon>
        <taxon>Acidobacteriota</taxon>
        <taxon>Terriglobia</taxon>
        <taxon>Terriglobales</taxon>
        <taxon>Acidobacteriaceae</taxon>
        <taxon>Candidatus Sulfuritelmatomonas</taxon>
    </lineage>
</organism>
<sequence>MGMKKKAIAISPADDAPLSTALVPSETPAGAGVELATSVASFTTEYINLDCAINELTTELLEQDRKLAKRSDDELLPLVNRMWMHLSQRGDLHALVSRDRSLASELEQLVDVPTWTQWYVAYSSRIMNAPSLRTIQRKLKKLRGNDEPETAVDDDTTEGETDEPSVCDGLHEREEVKTGAELLAEHTKQMIKVLAGKSIMSDAMRISRAVGLLKDLARALEEGFLFDAPPVAEHENVAAAPEKFDQSVSTLNAEPDWKQVLVDLIAVLEQSGDRLPLVVLKEKGKIESLLAGKGPGRPEGAAFSTPTLRYNKVMKLDAEGNRRWAVVAHGEKKAWGIFELECDADNAIADLRSPVVSLTDIGDGSKKLPVSVTLDWARDGSMHVGTV</sequence>
<feature type="compositionally biased region" description="Acidic residues" evidence="1">
    <location>
        <begin position="147"/>
        <end position="165"/>
    </location>
</feature>
<gene>
    <name evidence="2" type="ORF">SBA5_490055</name>
</gene>
<name>A0A2N9LPW2_9BACT</name>
<proteinExistence type="predicted"/>
<feature type="region of interest" description="Disordered" evidence="1">
    <location>
        <begin position="143"/>
        <end position="166"/>
    </location>
</feature>
<evidence type="ECO:0000256" key="1">
    <source>
        <dbReference type="SAM" id="MobiDB-lite"/>
    </source>
</evidence>